<gene>
    <name evidence="1" type="ORF">C2R22_11715</name>
</gene>
<dbReference type="Proteomes" id="UP000236584">
    <property type="component" value="Chromosome"/>
</dbReference>
<proteinExistence type="predicted"/>
<evidence type="ECO:0000313" key="1">
    <source>
        <dbReference type="EMBL" id="AUV83966.1"/>
    </source>
</evidence>
<evidence type="ECO:0000313" key="2">
    <source>
        <dbReference type="Proteomes" id="UP000236584"/>
    </source>
</evidence>
<dbReference type="RefSeq" id="WP_103427655.1">
    <property type="nucleotide sequence ID" value="NZ_CP026309.1"/>
</dbReference>
<dbReference type="GeneID" id="35592768"/>
<dbReference type="AlphaFoldDB" id="A0A2I8VPZ5"/>
<reference evidence="1 2" key="1">
    <citation type="submission" date="2018-01" db="EMBL/GenBank/DDBJ databases">
        <title>Complete genome sequence of Salinigranum rubrum GX10T, an extremely halophilic archaeon isolated from a marine solar saltern.</title>
        <authorList>
            <person name="Han S."/>
        </authorList>
    </citation>
    <scope>NUCLEOTIDE SEQUENCE [LARGE SCALE GENOMIC DNA]</scope>
    <source>
        <strain evidence="1 2">GX10</strain>
    </source>
</reference>
<dbReference type="Pfam" id="PF19137">
    <property type="entry name" value="DUF5820"/>
    <property type="match status" value="1"/>
</dbReference>
<organism evidence="1 2">
    <name type="scientific">Salinigranum rubrum</name>
    <dbReference type="NCBI Taxonomy" id="755307"/>
    <lineage>
        <taxon>Archaea</taxon>
        <taxon>Methanobacteriati</taxon>
        <taxon>Methanobacteriota</taxon>
        <taxon>Stenosarchaea group</taxon>
        <taxon>Halobacteria</taxon>
        <taxon>Halobacteriales</taxon>
        <taxon>Haloferacaceae</taxon>
        <taxon>Salinigranum</taxon>
    </lineage>
</organism>
<dbReference type="EMBL" id="CP026309">
    <property type="protein sequence ID" value="AUV83966.1"/>
    <property type="molecule type" value="Genomic_DNA"/>
</dbReference>
<keyword evidence="2" id="KW-1185">Reference proteome</keyword>
<name>A0A2I8VPZ5_9EURY</name>
<dbReference type="KEGG" id="srub:C2R22_11715"/>
<dbReference type="OrthoDB" id="202378at2157"/>
<sequence length="131" mass="14810">MSYDDLPAGWQVWADEHEGRSVLAYRPDVFNTKDFPAPCMPTIYVTNGSRKRRPGASQVPTDTWHVSLFLEPEVEAPAERYDSRAEAVAGATDLAARFVRGGVDYRDLYQVPREEYLDRLDELVGENASDE</sequence>
<dbReference type="InterPro" id="IPR043858">
    <property type="entry name" value="DUF5820"/>
</dbReference>
<protein>
    <submittedName>
        <fullName evidence="1">Uncharacterized protein</fullName>
    </submittedName>
</protein>
<accession>A0A2I8VPZ5</accession>